<protein>
    <submittedName>
        <fullName evidence="2">Uncharacterized protein</fullName>
    </submittedName>
</protein>
<feature type="region of interest" description="Disordered" evidence="1">
    <location>
        <begin position="218"/>
        <end position="277"/>
    </location>
</feature>
<dbReference type="KEGG" id="spaa:SPAPADRAFT_60635"/>
<sequence>MSSRQRSSSVTSISSNHSMYSSTTPSVLPPQPPPPPPILPSQPLSHGGGSAISTPTTMHSPIFPPHPIQGHNIAPTPNTARSMSIVSLESPRNSIISFDEVIRPHTRNNSSTSLVSLTSNAAGAATADTTTVAGTGTGMTTPITNEYVMSKRLKSGIVLLSDEESESEITHTPTRSIIRPIFKLRRKSRETSDQHSQFLQLKRDFKLKFDELISTTTQASSSPTSLLPTSPSTTVPHLIASPNIDANPIQLDSSLELPPPSHKKKSKPNTLIQQSML</sequence>
<dbReference type="InParanoid" id="G3ALQ4"/>
<dbReference type="Proteomes" id="UP000000709">
    <property type="component" value="Unassembled WGS sequence"/>
</dbReference>
<dbReference type="AlphaFoldDB" id="G3ALQ4"/>
<feature type="region of interest" description="Disordered" evidence="1">
    <location>
        <begin position="1"/>
        <end position="78"/>
    </location>
</feature>
<feature type="non-terminal residue" evidence="2">
    <location>
        <position position="277"/>
    </location>
</feature>
<dbReference type="HOGENOM" id="CLU_1006700_0_0_1"/>
<keyword evidence="3" id="KW-1185">Reference proteome</keyword>
<dbReference type="RefSeq" id="XP_007374813.1">
    <property type="nucleotide sequence ID" value="XM_007374751.1"/>
</dbReference>
<feature type="compositionally biased region" description="Low complexity" evidence="1">
    <location>
        <begin position="1"/>
        <end position="26"/>
    </location>
</feature>
<evidence type="ECO:0000313" key="2">
    <source>
        <dbReference type="EMBL" id="EGW33298.1"/>
    </source>
</evidence>
<evidence type="ECO:0000256" key="1">
    <source>
        <dbReference type="SAM" id="MobiDB-lite"/>
    </source>
</evidence>
<dbReference type="OrthoDB" id="10020333at2759"/>
<organism evidence="3">
    <name type="scientific">Spathaspora passalidarum (strain NRRL Y-27907 / 11-Y1)</name>
    <dbReference type="NCBI Taxonomy" id="619300"/>
    <lineage>
        <taxon>Eukaryota</taxon>
        <taxon>Fungi</taxon>
        <taxon>Dikarya</taxon>
        <taxon>Ascomycota</taxon>
        <taxon>Saccharomycotina</taxon>
        <taxon>Pichiomycetes</taxon>
        <taxon>Debaryomycetaceae</taxon>
        <taxon>Spathaspora</taxon>
    </lineage>
</organism>
<gene>
    <name evidence="2" type="ORF">SPAPADRAFT_60635</name>
</gene>
<reference evidence="2 3" key="1">
    <citation type="journal article" date="2011" name="Proc. Natl. Acad. Sci. U.S.A.">
        <title>Comparative genomics of xylose-fermenting fungi for enhanced biofuel production.</title>
        <authorList>
            <person name="Wohlbach D.J."/>
            <person name="Kuo A."/>
            <person name="Sato T.K."/>
            <person name="Potts K.M."/>
            <person name="Salamov A.A."/>
            <person name="LaButti K.M."/>
            <person name="Sun H."/>
            <person name="Clum A."/>
            <person name="Pangilinan J.L."/>
            <person name="Lindquist E.A."/>
            <person name="Lucas S."/>
            <person name="Lapidus A."/>
            <person name="Jin M."/>
            <person name="Gunawan C."/>
            <person name="Balan V."/>
            <person name="Dale B.E."/>
            <person name="Jeffries T.W."/>
            <person name="Zinkel R."/>
            <person name="Barry K.W."/>
            <person name="Grigoriev I.V."/>
            <person name="Gasch A.P."/>
        </authorList>
    </citation>
    <scope>NUCLEOTIDE SEQUENCE [LARGE SCALE GENOMIC DNA]</scope>
    <source>
        <strain evidence="3">NRRL Y-27907 / 11-Y1</strain>
    </source>
</reference>
<feature type="compositionally biased region" description="Low complexity" evidence="1">
    <location>
        <begin position="218"/>
        <end position="234"/>
    </location>
</feature>
<dbReference type="GeneID" id="18873499"/>
<feature type="compositionally biased region" description="Pro residues" evidence="1">
    <location>
        <begin position="27"/>
        <end position="40"/>
    </location>
</feature>
<evidence type="ECO:0000313" key="3">
    <source>
        <dbReference type="Proteomes" id="UP000000709"/>
    </source>
</evidence>
<dbReference type="EMBL" id="GL996501">
    <property type="protein sequence ID" value="EGW33298.1"/>
    <property type="molecule type" value="Genomic_DNA"/>
</dbReference>
<name>G3ALQ4_SPAPN</name>
<proteinExistence type="predicted"/>
<accession>G3ALQ4</accession>